<dbReference type="NCBIfam" id="NF041121">
    <property type="entry name" value="SAV_2336_NTERM"/>
    <property type="match status" value="1"/>
</dbReference>
<sequence>MTGASARHGPDGRPDRPPVPPRRQAPPDPLPELVARLRGAGLDVDAEHLLDALWLAGRTGRTGRRAPAPAGDPPARTEPPSPAGTGARPSPAPPGPGTPTAPPAPPRPGSEPAQEPRVRLHTRPAGGTADGGPDTGALPVGVPAAAVLVSPLRLQRALRPLQAYRTGAAPRRQALDEGATAELTARAGGLVLPVFRPVTRRDALLQLVLDASGSMRVWQRLFDELREVFGGLGAFRDLHVRYLHATEDGRAAVSRSPRRDGAPLHSTDRLVDATGRRVTLLVSDCAGPLWHSGAAHRTLHRLAGQGPVAVLQPLPQRLWPRTRLHVTFGELRRGQGVSGAGLLKVVSDGPPPPPGARPVPVLPPTAAALGSWARLLSGTGPARTPGAVGWVSAGQEPARPVRARRTLTPLQLVSRFRSTASPTAGRLAVCLAAAPLSLPVMQLVQRTMLPASGPAELAEVLLSGLLVRADEPGTGPAGDEPEQWYDFAPGVRQALLGPLGRDEAMLVLKHCSEYVEQRFGKGGPNFPALAHAQLGRSTATGPLPAAGRPGGPGRGAAADAADSGEENAPTVPQPFAEVAADVLERFMTVPLHHTSPSPGPGGEDHPALAAAAALTRRYEEEGMVQYLMDAVQLLRGAAENSPAPADAALWARYAREVLRLWRVQGGRELLTAAREAAERATADDATGRAGHRDILAATLHATADDRRRRGERHEALDLLRRADREYAVACAAPGLGPEQALRLTLARVRALETQWRLGGDSSLLQAAVGMLEAFTDIWPDQHHRPPALALAHGRTLLRLAGAGQAGDQARAHARQAARALRTVVGAGAGGPDAGALEPAERDRALLDLTDALLRAGPEHHQEAADRVEAALSATPPPSARRRSALLTRAGRVHTARYEESGDPVELVRAAARFEEAAPGIPRDAPAHAALLAEWGEALLRRALLGDGTREERLERVVAAVRVLRGCRAETPRGDRAFARRLVLLGRGLMARHRLTGDRVDLREGEHLLGLAAQEADGPLESARCLLEVGQARFEAAQTLGRPARLDEAADAFRAAADAARRAREAADSERSAAESATLGAQAEHWRGMTYEAAGRPRAAREAYGAAHRAWRRLPPGTRPTVEPTPRQTAQRLAELA</sequence>
<feature type="region of interest" description="Disordered" evidence="1">
    <location>
        <begin position="1"/>
        <end position="34"/>
    </location>
</feature>
<dbReference type="PANTHER" id="PTHR24216:SF65">
    <property type="entry name" value="PAXILLIN-LIKE PROTEIN 1"/>
    <property type="match status" value="1"/>
</dbReference>
<name>A0A380MUN9_STRGR</name>
<feature type="compositionally biased region" description="Pro residues" evidence="1">
    <location>
        <begin position="17"/>
        <end position="30"/>
    </location>
</feature>
<feature type="compositionally biased region" description="Pro residues" evidence="1">
    <location>
        <begin position="90"/>
        <end position="109"/>
    </location>
</feature>
<dbReference type="EMBL" id="UHID01000001">
    <property type="protein sequence ID" value="SUO95077.1"/>
    <property type="molecule type" value="Genomic_DNA"/>
</dbReference>
<dbReference type="AlphaFoldDB" id="A0A380MUN9"/>
<feature type="region of interest" description="Disordered" evidence="1">
    <location>
        <begin position="56"/>
        <end position="137"/>
    </location>
</feature>
<dbReference type="InterPro" id="IPR047738">
    <property type="entry name" value="SAV_2336-like_N"/>
</dbReference>
<protein>
    <recommendedName>
        <fullName evidence="4">Metallophosphoesterase</fullName>
    </recommendedName>
</protein>
<evidence type="ECO:0000313" key="2">
    <source>
        <dbReference type="EMBL" id="SUO95077.1"/>
    </source>
</evidence>
<accession>A0A380MUN9</accession>
<proteinExistence type="predicted"/>
<reference evidence="2 3" key="1">
    <citation type="submission" date="2018-06" db="EMBL/GenBank/DDBJ databases">
        <authorList>
            <consortium name="Pathogen Informatics"/>
            <person name="Doyle S."/>
        </authorList>
    </citation>
    <scope>NUCLEOTIDE SEQUENCE [LARGE SCALE GENOMIC DNA]</scope>
    <source>
        <strain evidence="2 3">NCTC7807</strain>
    </source>
</reference>
<gene>
    <name evidence="2" type="ORF">NCTC7807_01191</name>
</gene>
<feature type="compositionally biased region" description="Pro residues" evidence="1">
    <location>
        <begin position="70"/>
        <end position="82"/>
    </location>
</feature>
<feature type="region of interest" description="Disordered" evidence="1">
    <location>
        <begin position="1103"/>
        <end position="1136"/>
    </location>
</feature>
<feature type="region of interest" description="Disordered" evidence="1">
    <location>
        <begin position="538"/>
        <end position="570"/>
    </location>
</feature>
<evidence type="ECO:0000313" key="3">
    <source>
        <dbReference type="Proteomes" id="UP000254150"/>
    </source>
</evidence>
<organism evidence="2 3">
    <name type="scientific">Streptomyces griseus</name>
    <dbReference type="NCBI Taxonomy" id="1911"/>
    <lineage>
        <taxon>Bacteria</taxon>
        <taxon>Bacillati</taxon>
        <taxon>Actinomycetota</taxon>
        <taxon>Actinomycetes</taxon>
        <taxon>Kitasatosporales</taxon>
        <taxon>Streptomycetaceae</taxon>
        <taxon>Streptomyces</taxon>
    </lineage>
</organism>
<dbReference type="Proteomes" id="UP000254150">
    <property type="component" value="Unassembled WGS sequence"/>
</dbReference>
<dbReference type="PANTHER" id="PTHR24216">
    <property type="entry name" value="PAXILLIN-RELATED"/>
    <property type="match status" value="1"/>
</dbReference>
<evidence type="ECO:0008006" key="4">
    <source>
        <dbReference type="Google" id="ProtNLM"/>
    </source>
</evidence>
<evidence type="ECO:0000256" key="1">
    <source>
        <dbReference type="SAM" id="MobiDB-lite"/>
    </source>
</evidence>
<dbReference type="RefSeq" id="WP_115068023.1">
    <property type="nucleotide sequence ID" value="NZ_UHID01000001.1"/>
</dbReference>
<feature type="compositionally biased region" description="Low complexity" evidence="1">
    <location>
        <begin position="538"/>
        <end position="547"/>
    </location>
</feature>